<gene>
    <name evidence="7" type="ORF">INH39_32530</name>
</gene>
<evidence type="ECO:0000313" key="7">
    <source>
        <dbReference type="EMBL" id="UOD30023.1"/>
    </source>
</evidence>
<dbReference type="Gene3D" id="1.10.357.10">
    <property type="entry name" value="Tetracycline Repressor, domain 2"/>
    <property type="match status" value="1"/>
</dbReference>
<evidence type="ECO:0000313" key="8">
    <source>
        <dbReference type="Proteomes" id="UP000831532"/>
    </source>
</evidence>
<dbReference type="EMBL" id="CP063361">
    <property type="protein sequence ID" value="UOD30023.1"/>
    <property type="molecule type" value="Genomic_DNA"/>
</dbReference>
<dbReference type="PROSITE" id="PS50977">
    <property type="entry name" value="HTH_TETR_2"/>
    <property type="match status" value="1"/>
</dbReference>
<reference evidence="7 8" key="1">
    <citation type="submission" date="2020-10" db="EMBL/GenBank/DDBJ databases">
        <title>Genome analysis of Massilia species.</title>
        <authorList>
            <person name="Jung D.-H."/>
        </authorList>
    </citation>
    <scope>NUCLEOTIDE SEQUENCE [LARGE SCALE GENOMIC DNA]</scope>
    <source>
        <strain evidence="8">sipir</strain>
    </source>
</reference>
<dbReference type="InterPro" id="IPR016181">
    <property type="entry name" value="Acyl_CoA_acyltransferase"/>
</dbReference>
<keyword evidence="1" id="KW-0805">Transcription regulation</keyword>
<dbReference type="PANTHER" id="PTHR30055">
    <property type="entry name" value="HTH-TYPE TRANSCRIPTIONAL REGULATOR RUTR"/>
    <property type="match status" value="1"/>
</dbReference>
<evidence type="ECO:0000256" key="2">
    <source>
        <dbReference type="ARBA" id="ARBA00023125"/>
    </source>
</evidence>
<dbReference type="InterPro" id="IPR000182">
    <property type="entry name" value="GNAT_dom"/>
</dbReference>
<dbReference type="Pfam" id="PF00440">
    <property type="entry name" value="TetR_N"/>
    <property type="match status" value="1"/>
</dbReference>
<dbReference type="PANTHER" id="PTHR30055:SF234">
    <property type="entry name" value="HTH-TYPE TRANSCRIPTIONAL REGULATOR BETI"/>
    <property type="match status" value="1"/>
</dbReference>
<name>A0ABY4ABP9_9BURK</name>
<accession>A0ABY4ABP9</accession>
<dbReference type="InterPro" id="IPR009057">
    <property type="entry name" value="Homeodomain-like_sf"/>
</dbReference>
<dbReference type="Gene3D" id="3.40.630.30">
    <property type="match status" value="1"/>
</dbReference>
<keyword evidence="2 4" id="KW-0238">DNA-binding</keyword>
<proteinExistence type="predicted"/>
<feature type="region of interest" description="Disordered" evidence="5">
    <location>
        <begin position="71"/>
        <end position="93"/>
    </location>
</feature>
<keyword evidence="8" id="KW-1185">Reference proteome</keyword>
<feature type="domain" description="HTH tetR-type" evidence="6">
    <location>
        <begin position="132"/>
        <end position="192"/>
    </location>
</feature>
<dbReference type="InterPro" id="IPR001647">
    <property type="entry name" value="HTH_TetR"/>
</dbReference>
<evidence type="ECO:0000256" key="4">
    <source>
        <dbReference type="PROSITE-ProRule" id="PRU00335"/>
    </source>
</evidence>
<organism evidence="7 8">
    <name type="scientific">Massilia violaceinigra</name>
    <dbReference type="NCBI Taxonomy" id="2045208"/>
    <lineage>
        <taxon>Bacteria</taxon>
        <taxon>Pseudomonadati</taxon>
        <taxon>Pseudomonadota</taxon>
        <taxon>Betaproteobacteria</taxon>
        <taxon>Burkholderiales</taxon>
        <taxon>Oxalobacteraceae</taxon>
        <taxon>Telluria group</taxon>
        <taxon>Massilia</taxon>
    </lineage>
</organism>
<feature type="DNA-binding region" description="H-T-H motif" evidence="4">
    <location>
        <begin position="155"/>
        <end position="174"/>
    </location>
</feature>
<evidence type="ECO:0000256" key="5">
    <source>
        <dbReference type="SAM" id="MobiDB-lite"/>
    </source>
</evidence>
<keyword evidence="3" id="KW-0804">Transcription</keyword>
<protein>
    <submittedName>
        <fullName evidence="7">GNAT family N-acetyltransferase</fullName>
    </submittedName>
</protein>
<evidence type="ECO:0000259" key="6">
    <source>
        <dbReference type="PROSITE" id="PS50977"/>
    </source>
</evidence>
<feature type="compositionally biased region" description="Basic and acidic residues" evidence="5">
    <location>
        <begin position="83"/>
        <end position="93"/>
    </location>
</feature>
<dbReference type="SUPFAM" id="SSF46689">
    <property type="entry name" value="Homeodomain-like"/>
    <property type="match status" value="1"/>
</dbReference>
<evidence type="ECO:0000256" key="1">
    <source>
        <dbReference type="ARBA" id="ARBA00023015"/>
    </source>
</evidence>
<dbReference type="InterPro" id="IPR041669">
    <property type="entry name" value="TetR_C_15"/>
</dbReference>
<sequence>MGDCLARQRPDQRQAQVGCLLRHSAWGQGYMTEAIGLLTHGAGHVLRLNRLVADVAPDNERAQGLFKKPGYSAAAPVRPSKGLHGDASHKRRANARDMGEYEHLLVFKTRIPRTRMRPLPTPRKAPRQARSQHMVEQILQATARILEERGYAGMNTNAVAVRAGVSVGSVYQYFPNKDSLIAALHERHGAQMYAAIDAVLAGAAARTLREHLAAMVHAWLAAHQVEPELHKVLEKEFPFFDAPTQDSPADNNSFQRILHMLDAHRDEIGQPDLDLATWVLLRMMESLVHAAVMDAPARFAPADIERCIVDALHGYLRAGAVQAGAQEK</sequence>
<dbReference type="Proteomes" id="UP000831532">
    <property type="component" value="Chromosome"/>
</dbReference>
<dbReference type="InterPro" id="IPR050109">
    <property type="entry name" value="HTH-type_TetR-like_transc_reg"/>
</dbReference>
<dbReference type="SUPFAM" id="SSF55729">
    <property type="entry name" value="Acyl-CoA N-acyltransferases (Nat)"/>
    <property type="match status" value="1"/>
</dbReference>
<dbReference type="PRINTS" id="PR00455">
    <property type="entry name" value="HTHTETR"/>
</dbReference>
<dbReference type="Pfam" id="PF13302">
    <property type="entry name" value="Acetyltransf_3"/>
    <property type="match status" value="1"/>
</dbReference>
<dbReference type="Pfam" id="PF17918">
    <property type="entry name" value="TetR_C_15"/>
    <property type="match status" value="1"/>
</dbReference>
<evidence type="ECO:0000256" key="3">
    <source>
        <dbReference type="ARBA" id="ARBA00023163"/>
    </source>
</evidence>